<name>A0A448WRL3_9PLAT</name>
<dbReference type="InterPro" id="IPR001164">
    <property type="entry name" value="ArfGAP_dom"/>
</dbReference>
<feature type="domain" description="Arf-GAP" evidence="5">
    <location>
        <begin position="85"/>
        <end position="140"/>
    </location>
</feature>
<comment type="caution">
    <text evidence="6">The sequence shown here is derived from an EMBL/GenBank/DDBJ whole genome shotgun (WGS) entry which is preliminary data.</text>
</comment>
<evidence type="ECO:0000256" key="2">
    <source>
        <dbReference type="ARBA" id="ARBA00022771"/>
    </source>
</evidence>
<dbReference type="AlphaFoldDB" id="A0A448WRL3"/>
<reference evidence="6" key="1">
    <citation type="submission" date="2018-11" db="EMBL/GenBank/DDBJ databases">
        <authorList>
            <consortium name="Pathogen Informatics"/>
        </authorList>
    </citation>
    <scope>NUCLEOTIDE SEQUENCE</scope>
</reference>
<dbReference type="GO" id="GO:0005096">
    <property type="term" value="F:GTPase activator activity"/>
    <property type="evidence" value="ECO:0007669"/>
    <property type="project" value="InterPro"/>
</dbReference>
<dbReference type="GO" id="GO:0008270">
    <property type="term" value="F:zinc ion binding"/>
    <property type="evidence" value="ECO:0007669"/>
    <property type="project" value="UniProtKB-KW"/>
</dbReference>
<keyword evidence="1" id="KW-0479">Metal-binding</keyword>
<dbReference type="OrthoDB" id="10266696at2759"/>
<dbReference type="InterPro" id="IPR037278">
    <property type="entry name" value="ARFGAP/RecO"/>
</dbReference>
<dbReference type="PANTHER" id="PTHR23180">
    <property type="entry name" value="CENTAURIN/ARF"/>
    <property type="match status" value="1"/>
</dbReference>
<dbReference type="EMBL" id="CAAALY010037282">
    <property type="protein sequence ID" value="VEL18494.1"/>
    <property type="molecule type" value="Genomic_DNA"/>
</dbReference>
<evidence type="ECO:0000256" key="1">
    <source>
        <dbReference type="ARBA" id="ARBA00022723"/>
    </source>
</evidence>
<dbReference type="Pfam" id="PF01412">
    <property type="entry name" value="ArfGap"/>
    <property type="match status" value="1"/>
</dbReference>
<dbReference type="Proteomes" id="UP000784294">
    <property type="component" value="Unassembled WGS sequence"/>
</dbReference>
<dbReference type="InterPro" id="IPR038508">
    <property type="entry name" value="ArfGAP_dom_sf"/>
</dbReference>
<keyword evidence="7" id="KW-1185">Reference proteome</keyword>
<evidence type="ECO:0000313" key="7">
    <source>
        <dbReference type="Proteomes" id="UP000784294"/>
    </source>
</evidence>
<dbReference type="PANTHER" id="PTHR23180:SF160">
    <property type="entry name" value="ADP-RIBOSYLATION FACTOR GTPASE-ACTIVATING PROTEIN EFFECTOR PROTEIN 1"/>
    <property type="match status" value="1"/>
</dbReference>
<keyword evidence="2 4" id="KW-0863">Zinc-finger</keyword>
<evidence type="ECO:0000313" key="6">
    <source>
        <dbReference type="EMBL" id="VEL18494.1"/>
    </source>
</evidence>
<dbReference type="Gene3D" id="1.10.220.150">
    <property type="entry name" value="Arf GTPase activating protein"/>
    <property type="match status" value="1"/>
</dbReference>
<organism evidence="6 7">
    <name type="scientific">Protopolystoma xenopodis</name>
    <dbReference type="NCBI Taxonomy" id="117903"/>
    <lineage>
        <taxon>Eukaryota</taxon>
        <taxon>Metazoa</taxon>
        <taxon>Spiralia</taxon>
        <taxon>Lophotrochozoa</taxon>
        <taxon>Platyhelminthes</taxon>
        <taxon>Monogenea</taxon>
        <taxon>Polyopisthocotylea</taxon>
        <taxon>Polystomatidea</taxon>
        <taxon>Polystomatidae</taxon>
        <taxon>Protopolystoma</taxon>
    </lineage>
</organism>
<evidence type="ECO:0000259" key="5">
    <source>
        <dbReference type="PROSITE" id="PS50115"/>
    </source>
</evidence>
<dbReference type="PRINTS" id="PR00405">
    <property type="entry name" value="REVINTRACTNG"/>
</dbReference>
<proteinExistence type="predicted"/>
<dbReference type="PROSITE" id="PS50115">
    <property type="entry name" value="ARFGAP"/>
    <property type="match status" value="1"/>
</dbReference>
<keyword evidence="3" id="KW-0862">Zinc</keyword>
<accession>A0A448WRL3</accession>
<evidence type="ECO:0000256" key="4">
    <source>
        <dbReference type="PROSITE-ProRule" id="PRU00288"/>
    </source>
</evidence>
<dbReference type="InterPro" id="IPR045258">
    <property type="entry name" value="ACAP1/2/3-like"/>
</dbReference>
<protein>
    <recommendedName>
        <fullName evidence="5">Arf-GAP domain-containing protein</fullName>
    </recommendedName>
</protein>
<evidence type="ECO:0000256" key="3">
    <source>
        <dbReference type="ARBA" id="ARBA00022833"/>
    </source>
</evidence>
<dbReference type="SUPFAM" id="SSF57863">
    <property type="entry name" value="ArfGap/RecO-like zinc finger"/>
    <property type="match status" value="1"/>
</dbReference>
<gene>
    <name evidence="6" type="ORF">PXEA_LOCUS11934</name>
</gene>
<sequence>MNILSYDLLSSSGSLSASSDRCLTSAHSGVPLTYCYEGFVGRHFRPSSTTGLVTGLLPTNLMASGIKSGSVSPFSWPVPGSELGQRWLSELPVGAGNQVCADCNRPEASWASCNLGITLCVDCAGAHRSLGIEFSQNYSG</sequence>